<evidence type="ECO:0000256" key="2">
    <source>
        <dbReference type="ARBA" id="ARBA00022801"/>
    </source>
</evidence>
<dbReference type="PROSITE" id="PS51198">
    <property type="entry name" value="UVRD_HELICASE_ATP_BIND"/>
    <property type="match status" value="1"/>
</dbReference>
<evidence type="ECO:0000313" key="7">
    <source>
        <dbReference type="EMBL" id="MBO1266143.1"/>
    </source>
</evidence>
<protein>
    <submittedName>
        <fullName evidence="7">AAA family ATPase</fullName>
    </submittedName>
</protein>
<dbReference type="InterPro" id="IPR014016">
    <property type="entry name" value="UvrD-like_ATP-bd"/>
</dbReference>
<evidence type="ECO:0000256" key="1">
    <source>
        <dbReference type="ARBA" id="ARBA00022741"/>
    </source>
</evidence>
<sequence>MKEFNVDLAPLELQKERAYLEKVLNHIMEDILSSTSKKKTVYDDIVEYRKTLIDEYRSDEDKQIDFFDHNRFVQEESYKAIEKKLVELTELHNTPYFGKVVFKEEGMDEEEAIYIGKYGLVDEQEYEPLIIDWRAPIASLFYKGSVGKDKYRAPMGDVDVDISLRRQFLIKEGELRAVFDTETDVRDEILLEVLSSNAGKKLKDIIMTIQEEQDRIIRENREGVVVVNGVAGSGKTTIALHRTAYLLYNYRKILENKVLILGPNNMFMDYISQVLPSLGEGGVHNDTFKDLALSLLEFEGSMFMGEDYTEALISGDEELVSDARRKRSADFRAVLEEKIEETEKTYFEFKDIEFLGQSLLTREEMENILLKDFKYMPFFRRAKRLKKIIVKRLKEVRDEKRFEIDRRYEENKKKMKADGNDINMLDGMRKSELRELLQLVSEKRKEFRELSEGDYLRSYRDLKSFAFYTEADIAPMLYLKHRLHGLKLPYQVNHIVLDEAQEYSMIHFEALKDITGCSSFTVVGDTNQMILEGRSNMNDLGEIFRDVRHYDLTRSYRSTFEIMDFANRFLSGEKIVPLVRNGSPVEEHKDMSMEDMLEVIVKKVEEYKENELDTIGILTRDMNTTKELYQLLKKKLNVKLIDSEDALLKGDLYIMPSYFAKGLEFDGVIMAEKAEEDGKDLINYIMATRALHRLTRITFRETMIY</sequence>
<dbReference type="GO" id="GO:0000725">
    <property type="term" value="P:recombinational repair"/>
    <property type="evidence" value="ECO:0007669"/>
    <property type="project" value="TreeGrafter"/>
</dbReference>
<evidence type="ECO:0000256" key="5">
    <source>
        <dbReference type="PROSITE-ProRule" id="PRU00560"/>
    </source>
</evidence>
<dbReference type="PANTHER" id="PTHR11070:SF17">
    <property type="entry name" value="DNA HELICASE IV"/>
    <property type="match status" value="1"/>
</dbReference>
<keyword evidence="4 5" id="KW-0067">ATP-binding</keyword>
<evidence type="ECO:0000313" key="8">
    <source>
        <dbReference type="Proteomes" id="UP000664218"/>
    </source>
</evidence>
<dbReference type="GO" id="GO:0043138">
    <property type="term" value="F:3'-5' DNA helicase activity"/>
    <property type="evidence" value="ECO:0007669"/>
    <property type="project" value="TreeGrafter"/>
</dbReference>
<dbReference type="EMBL" id="JAFNJU010000012">
    <property type="protein sequence ID" value="MBO1266143.1"/>
    <property type="molecule type" value="Genomic_DNA"/>
</dbReference>
<feature type="domain" description="UvrD-like helicase ATP-binding" evidence="6">
    <location>
        <begin position="208"/>
        <end position="559"/>
    </location>
</feature>
<keyword evidence="2 5" id="KW-0378">Hydrolase</keyword>
<keyword evidence="8" id="KW-1185">Reference proteome</keyword>
<keyword evidence="3 5" id="KW-0347">Helicase</keyword>
<comment type="caution">
    <text evidence="7">The sequence shown here is derived from an EMBL/GenBank/DDBJ whole genome shotgun (WGS) entry which is preliminary data.</text>
</comment>
<dbReference type="Gene3D" id="3.40.50.300">
    <property type="entry name" value="P-loop containing nucleotide triphosphate hydrolases"/>
    <property type="match status" value="2"/>
</dbReference>
<evidence type="ECO:0000256" key="3">
    <source>
        <dbReference type="ARBA" id="ARBA00022806"/>
    </source>
</evidence>
<feature type="binding site" evidence="5">
    <location>
        <begin position="229"/>
        <end position="236"/>
    </location>
    <ligand>
        <name>ATP</name>
        <dbReference type="ChEBI" id="CHEBI:30616"/>
    </ligand>
</feature>
<dbReference type="SUPFAM" id="SSF52540">
    <property type="entry name" value="P-loop containing nucleoside triphosphate hydrolases"/>
    <property type="match status" value="1"/>
</dbReference>
<dbReference type="GO" id="GO:0003677">
    <property type="term" value="F:DNA binding"/>
    <property type="evidence" value="ECO:0007669"/>
    <property type="project" value="InterPro"/>
</dbReference>
<dbReference type="GO" id="GO:0016787">
    <property type="term" value="F:hydrolase activity"/>
    <property type="evidence" value="ECO:0007669"/>
    <property type="project" value="UniProtKB-UniRule"/>
</dbReference>
<dbReference type="Proteomes" id="UP000664218">
    <property type="component" value="Unassembled WGS sequence"/>
</dbReference>
<reference evidence="7" key="1">
    <citation type="submission" date="2021-03" db="EMBL/GenBank/DDBJ databases">
        <title>Proteiniclasticum marinus sp. nov., isolated from tidal flat sediment.</title>
        <authorList>
            <person name="Namirimu T."/>
            <person name="Yang J.-A."/>
            <person name="Yang S.-H."/>
            <person name="Kim Y.-J."/>
            <person name="Kwon K.K."/>
        </authorList>
    </citation>
    <scope>NUCLEOTIDE SEQUENCE</scope>
    <source>
        <strain evidence="7">SCR006</strain>
    </source>
</reference>
<accession>A0A939KKE7</accession>
<evidence type="ECO:0000256" key="4">
    <source>
        <dbReference type="ARBA" id="ARBA00022840"/>
    </source>
</evidence>
<dbReference type="GO" id="GO:0005524">
    <property type="term" value="F:ATP binding"/>
    <property type="evidence" value="ECO:0007669"/>
    <property type="project" value="UniProtKB-UniRule"/>
</dbReference>
<dbReference type="PANTHER" id="PTHR11070">
    <property type="entry name" value="UVRD / RECB / PCRA DNA HELICASE FAMILY MEMBER"/>
    <property type="match status" value="1"/>
</dbReference>
<dbReference type="InterPro" id="IPR000212">
    <property type="entry name" value="DNA_helicase_UvrD/REP"/>
</dbReference>
<evidence type="ECO:0000259" key="6">
    <source>
        <dbReference type="PROSITE" id="PS51198"/>
    </source>
</evidence>
<dbReference type="InterPro" id="IPR027417">
    <property type="entry name" value="P-loop_NTPase"/>
</dbReference>
<name>A0A939KKE7_9CLOT</name>
<organism evidence="7 8">
    <name type="scientific">Proteiniclasticum aestuarii</name>
    <dbReference type="NCBI Taxonomy" id="2817862"/>
    <lineage>
        <taxon>Bacteria</taxon>
        <taxon>Bacillati</taxon>
        <taxon>Bacillota</taxon>
        <taxon>Clostridia</taxon>
        <taxon>Eubacteriales</taxon>
        <taxon>Clostridiaceae</taxon>
        <taxon>Proteiniclasticum</taxon>
    </lineage>
</organism>
<dbReference type="Pfam" id="PF00580">
    <property type="entry name" value="UvrD-helicase"/>
    <property type="match status" value="1"/>
</dbReference>
<proteinExistence type="predicted"/>
<dbReference type="GO" id="GO:0005829">
    <property type="term" value="C:cytosol"/>
    <property type="evidence" value="ECO:0007669"/>
    <property type="project" value="TreeGrafter"/>
</dbReference>
<gene>
    <name evidence="7" type="ORF">J3A84_13985</name>
</gene>
<dbReference type="RefSeq" id="WP_207600667.1">
    <property type="nucleotide sequence ID" value="NZ_JAFNJU010000012.1"/>
</dbReference>
<keyword evidence="1 5" id="KW-0547">Nucleotide-binding</keyword>
<dbReference type="AlphaFoldDB" id="A0A939KKE7"/>